<keyword evidence="1" id="KW-0175">Coiled coil</keyword>
<sequence length="251" mass="27895">MAQVSVVLFLQRKLGMAPECCVDATCVRCVMRRVVNSASTSRQTTPRETQTIGVLCSGSGGCLSHRDQSVKIEALPWDDESEFYADISTPPTRRRTDLRQDSDQPSWLREDGRLLRASLEGEHEALQKAVERARLETRQLTSNIWCAEAKNRALEEQNQVLAEAVRKVGTSACDASSLESHTTNCLEAHCVAASFVEDRAKLLHTSLKIGQRMEPIISRYKLKPFLEEIEAELEPTDVGSTVPTESGDCVF</sequence>
<feature type="coiled-coil region" evidence="1">
    <location>
        <begin position="116"/>
        <end position="167"/>
    </location>
</feature>
<reference evidence="3" key="1">
    <citation type="submission" date="2021-01" db="EMBL/GenBank/DDBJ databases">
        <authorList>
            <person name="Corre E."/>
            <person name="Pelletier E."/>
            <person name="Niang G."/>
            <person name="Scheremetjew M."/>
            <person name="Finn R."/>
            <person name="Kale V."/>
            <person name="Holt S."/>
            <person name="Cochrane G."/>
            <person name="Meng A."/>
            <person name="Brown T."/>
            <person name="Cohen L."/>
        </authorList>
    </citation>
    <scope>NUCLEOTIDE SEQUENCE</scope>
</reference>
<dbReference type="EMBL" id="HBFQ01037232">
    <property type="protein sequence ID" value="CAD8851940.1"/>
    <property type="molecule type" value="Transcribed_RNA"/>
</dbReference>
<feature type="region of interest" description="Disordered" evidence="2">
    <location>
        <begin position="85"/>
        <end position="105"/>
    </location>
</feature>
<protein>
    <submittedName>
        <fullName evidence="3">Uncharacterized protein</fullName>
    </submittedName>
</protein>
<evidence type="ECO:0000256" key="2">
    <source>
        <dbReference type="SAM" id="MobiDB-lite"/>
    </source>
</evidence>
<dbReference type="AlphaFoldDB" id="A0A7S1F8Q5"/>
<feature type="compositionally biased region" description="Basic and acidic residues" evidence="2">
    <location>
        <begin position="94"/>
        <end position="105"/>
    </location>
</feature>
<evidence type="ECO:0000313" key="3">
    <source>
        <dbReference type="EMBL" id="CAD8851940.1"/>
    </source>
</evidence>
<accession>A0A7S1F8Q5</accession>
<evidence type="ECO:0000256" key="1">
    <source>
        <dbReference type="SAM" id="Coils"/>
    </source>
</evidence>
<organism evidence="3">
    <name type="scientific">Noctiluca scintillans</name>
    <name type="common">Sea sparkle</name>
    <name type="synonym">Red tide dinoflagellate</name>
    <dbReference type="NCBI Taxonomy" id="2966"/>
    <lineage>
        <taxon>Eukaryota</taxon>
        <taxon>Sar</taxon>
        <taxon>Alveolata</taxon>
        <taxon>Dinophyceae</taxon>
        <taxon>Noctilucales</taxon>
        <taxon>Noctilucaceae</taxon>
        <taxon>Noctiluca</taxon>
    </lineage>
</organism>
<proteinExistence type="predicted"/>
<name>A0A7S1F8Q5_NOCSC</name>
<gene>
    <name evidence="3" type="ORF">NSCI0253_LOCUS26290</name>
</gene>